<evidence type="ECO:0000256" key="1">
    <source>
        <dbReference type="SAM" id="MobiDB-lite"/>
    </source>
</evidence>
<feature type="compositionally biased region" description="Gly residues" evidence="1">
    <location>
        <begin position="197"/>
        <end position="207"/>
    </location>
</feature>
<proteinExistence type="predicted"/>
<evidence type="ECO:0000313" key="2">
    <source>
        <dbReference type="EMBL" id="KAG5994493.1"/>
    </source>
</evidence>
<evidence type="ECO:0000313" key="3">
    <source>
        <dbReference type="Proteomes" id="UP000748025"/>
    </source>
</evidence>
<accession>A0A9P7N534</accession>
<protein>
    <submittedName>
        <fullName evidence="2">Uncharacterized protein</fullName>
    </submittedName>
</protein>
<gene>
    <name evidence="2" type="ORF">E4U43_003222</name>
</gene>
<keyword evidence="3" id="KW-1185">Reference proteome</keyword>
<feature type="compositionally biased region" description="Basic and acidic residues" evidence="1">
    <location>
        <begin position="177"/>
        <end position="189"/>
    </location>
</feature>
<name>A0A9P7N534_9HYPO</name>
<feature type="region of interest" description="Disordered" evidence="1">
    <location>
        <begin position="304"/>
        <end position="399"/>
    </location>
</feature>
<comment type="caution">
    <text evidence="2">The sequence shown here is derived from an EMBL/GenBank/DDBJ whole genome shotgun (WGS) entry which is preliminary data.</text>
</comment>
<feature type="compositionally biased region" description="Polar residues" evidence="1">
    <location>
        <begin position="438"/>
        <end position="448"/>
    </location>
</feature>
<sequence>MVFCKEENREFLQSLKTLVQRDREAGEYVPPNFDSILQSLDEMSAKNDGTFLQSSGADLDLDLDLDLHLGVGVGVNVDVDMDGDVDVHVHASTTYSPGRKEYEILQAYNSLIAAGGRPVCPLGDTYYVSKDPERYLEILVPWIGRGSVPAPDRGLDWKDIFQQQLLNWQQFRAWQQAHRDEHQSHHRETMSSPSPNSGGGGGGGGGSRRSKLEMHAESTRERLTHCGFTKSFCFSHDAARQDAWTTWIEYLSFESYCLDDCSRRLTGAAATANLRTAMAAANDPAWTAGTSSRNSLAHVTSRISDDSKATSAPMIPSPQHRVHVGDSRAVPSTAAKAPSFHDTTDTTDTECCSNEDNSAETSVTWMDDSPALETTSTSTPQTSRACTTDGKQSRPTHRHDAEHHNLILRWALLQEPEIAATCSRRPSLTGSMHRKNETTATPTSTSALQRFKRRRDTSPQGRTTPLISLVRGQDIPNDDLTELETKRCRSSAY</sequence>
<dbReference type="EMBL" id="SRPW01002227">
    <property type="protein sequence ID" value="KAG5994493.1"/>
    <property type="molecule type" value="Genomic_DNA"/>
</dbReference>
<feature type="compositionally biased region" description="Polar residues" evidence="1">
    <location>
        <begin position="372"/>
        <end position="390"/>
    </location>
</feature>
<feature type="region of interest" description="Disordered" evidence="1">
    <location>
        <begin position="427"/>
        <end position="464"/>
    </location>
</feature>
<reference evidence="2" key="1">
    <citation type="journal article" date="2020" name="bioRxiv">
        <title>Whole genome comparisons of ergot fungi reveals the divergence and evolution of species within the genus Claviceps are the result of varying mechanisms driving genome evolution and host range expansion.</title>
        <authorList>
            <person name="Wyka S.A."/>
            <person name="Mondo S.J."/>
            <person name="Liu M."/>
            <person name="Dettman J."/>
            <person name="Nalam V."/>
            <person name="Broders K.D."/>
        </authorList>
    </citation>
    <scope>NUCLEOTIDE SEQUENCE</scope>
    <source>
        <strain evidence="2">CCC 602</strain>
    </source>
</reference>
<feature type="region of interest" description="Disordered" evidence="1">
    <location>
        <begin position="177"/>
        <end position="216"/>
    </location>
</feature>
<feature type="compositionally biased region" description="Polar residues" evidence="1">
    <location>
        <begin position="350"/>
        <end position="364"/>
    </location>
</feature>
<organism evidence="2 3">
    <name type="scientific">Claviceps pusilla</name>
    <dbReference type="NCBI Taxonomy" id="123648"/>
    <lineage>
        <taxon>Eukaryota</taxon>
        <taxon>Fungi</taxon>
        <taxon>Dikarya</taxon>
        <taxon>Ascomycota</taxon>
        <taxon>Pezizomycotina</taxon>
        <taxon>Sordariomycetes</taxon>
        <taxon>Hypocreomycetidae</taxon>
        <taxon>Hypocreales</taxon>
        <taxon>Clavicipitaceae</taxon>
        <taxon>Claviceps</taxon>
    </lineage>
</organism>
<dbReference type="Proteomes" id="UP000748025">
    <property type="component" value="Unassembled WGS sequence"/>
</dbReference>
<dbReference type="AlphaFoldDB" id="A0A9P7N534"/>
<dbReference type="OrthoDB" id="5419928at2759"/>